<accession>A0A2C9V1A5</accession>
<name>A0A2C9V1A5_MANES</name>
<dbReference type="InterPro" id="IPR051992">
    <property type="entry name" value="OxStress_Response_Reg"/>
</dbReference>
<dbReference type="EMBL" id="CM004397">
    <property type="protein sequence ID" value="OAY37302.1"/>
    <property type="molecule type" value="Genomic_DNA"/>
</dbReference>
<dbReference type="Proteomes" id="UP000091857">
    <property type="component" value="Chromosome 11"/>
</dbReference>
<comment type="subcellular location">
    <subcellularLocation>
        <location evidence="1">Nucleus</location>
    </subcellularLocation>
</comment>
<gene>
    <name evidence="4" type="ORF">MANES_11G091000v8</name>
</gene>
<evidence type="ECO:0000256" key="3">
    <source>
        <dbReference type="SAM" id="MobiDB-lite"/>
    </source>
</evidence>
<evidence type="ECO:0000313" key="5">
    <source>
        <dbReference type="Proteomes" id="UP000091857"/>
    </source>
</evidence>
<comment type="caution">
    <text evidence="4">The sequence shown here is derived from an EMBL/GenBank/DDBJ whole genome shotgun (WGS) entry which is preliminary data.</text>
</comment>
<dbReference type="AlphaFoldDB" id="A0A2C9V1A5"/>
<dbReference type="GO" id="GO:0005634">
    <property type="term" value="C:nucleus"/>
    <property type="evidence" value="ECO:0007669"/>
    <property type="project" value="UniProtKB-SubCell"/>
</dbReference>
<keyword evidence="2" id="KW-0539">Nucleus</keyword>
<evidence type="ECO:0000313" key="4">
    <source>
        <dbReference type="EMBL" id="OAY37302.1"/>
    </source>
</evidence>
<evidence type="ECO:0000256" key="1">
    <source>
        <dbReference type="ARBA" id="ARBA00004123"/>
    </source>
</evidence>
<dbReference type="STRING" id="3983.A0A2C9V1A5"/>
<proteinExistence type="predicted"/>
<dbReference type="PANTHER" id="PTHR33172">
    <property type="entry name" value="OS08G0516900 PROTEIN"/>
    <property type="match status" value="1"/>
</dbReference>
<sequence length="95" mass="11027">MENPTATMTFNMDSLPNILPNKRGLSRYYSGKSRSFACMEDVQCLEDLKKKEHPDAKKRKKFSERRESHIPPYQCRKLSSTTPSLDFEQINSLVV</sequence>
<reference evidence="5" key="1">
    <citation type="journal article" date="2016" name="Nat. Biotechnol.">
        <title>Sequencing wild and cultivated cassava and related species reveals extensive interspecific hybridization and genetic diversity.</title>
        <authorList>
            <person name="Bredeson J.V."/>
            <person name="Lyons J.B."/>
            <person name="Prochnik S.E."/>
            <person name="Wu G.A."/>
            <person name="Ha C.M."/>
            <person name="Edsinger-Gonzales E."/>
            <person name="Grimwood J."/>
            <person name="Schmutz J."/>
            <person name="Rabbi I.Y."/>
            <person name="Egesi C."/>
            <person name="Nauluvula P."/>
            <person name="Lebot V."/>
            <person name="Ndunguru J."/>
            <person name="Mkamilo G."/>
            <person name="Bart R.S."/>
            <person name="Setter T.L."/>
            <person name="Gleadow R.M."/>
            <person name="Kulakow P."/>
            <person name="Ferguson M.E."/>
            <person name="Rounsley S."/>
            <person name="Rokhsar D.S."/>
        </authorList>
    </citation>
    <scope>NUCLEOTIDE SEQUENCE [LARGE SCALE GENOMIC DNA]</scope>
    <source>
        <strain evidence="5">cv. AM560-2</strain>
    </source>
</reference>
<feature type="region of interest" description="Disordered" evidence="3">
    <location>
        <begin position="52"/>
        <end position="77"/>
    </location>
</feature>
<keyword evidence="5" id="KW-1185">Reference proteome</keyword>
<evidence type="ECO:0000256" key="2">
    <source>
        <dbReference type="ARBA" id="ARBA00023242"/>
    </source>
</evidence>
<dbReference type="OMA" id="THCSTPC"/>
<dbReference type="Gramene" id="Manes.11G091000.1.v8.1">
    <property type="protein sequence ID" value="Manes.11G091000.1.v8.1.CDS"/>
    <property type="gene ID" value="Manes.11G091000.v8.1"/>
</dbReference>
<protein>
    <submittedName>
        <fullName evidence="4">Uncharacterized protein</fullName>
    </submittedName>
</protein>
<dbReference type="PANTHER" id="PTHR33172:SF38">
    <property type="entry name" value="GENOME ASSEMBLY, CHROMOSOME: A01"/>
    <property type="match status" value="1"/>
</dbReference>
<organism evidence="4 5">
    <name type="scientific">Manihot esculenta</name>
    <name type="common">Cassava</name>
    <name type="synonym">Jatropha manihot</name>
    <dbReference type="NCBI Taxonomy" id="3983"/>
    <lineage>
        <taxon>Eukaryota</taxon>
        <taxon>Viridiplantae</taxon>
        <taxon>Streptophyta</taxon>
        <taxon>Embryophyta</taxon>
        <taxon>Tracheophyta</taxon>
        <taxon>Spermatophyta</taxon>
        <taxon>Magnoliopsida</taxon>
        <taxon>eudicotyledons</taxon>
        <taxon>Gunneridae</taxon>
        <taxon>Pentapetalae</taxon>
        <taxon>rosids</taxon>
        <taxon>fabids</taxon>
        <taxon>Malpighiales</taxon>
        <taxon>Euphorbiaceae</taxon>
        <taxon>Crotonoideae</taxon>
        <taxon>Manihoteae</taxon>
        <taxon>Manihot</taxon>
    </lineage>
</organism>
<dbReference type="GO" id="GO:0006950">
    <property type="term" value="P:response to stress"/>
    <property type="evidence" value="ECO:0007669"/>
    <property type="project" value="UniProtKB-ARBA"/>
</dbReference>